<dbReference type="RefSeq" id="WP_010865635.1">
    <property type="nucleotide sequence ID" value="NC_000854.2"/>
</dbReference>
<evidence type="ECO:0000256" key="1">
    <source>
        <dbReference type="SAM" id="Coils"/>
    </source>
</evidence>
<name>Q9YFF9_AERPE</name>
<sequence length="660" mass="77494">MSRELIGLGAGILIRLLLKNLKKKGQHIEERAPPQLTREQIDQYIVDTTIDEAYEQLQAEYDRAYRELLKREKEAEDPHIKKLIQNIKEYHELFRKDNEMRPPWMLTAILLNEALKHGVKDRDKIYQYILKASWEYAKEIAQALPAKKYQGRYTRAYADQMRNPFISIIEIEAMIREANRDDPKWKKYTQMFDLYWNKIPDDIYNRADSQHHEVTKYLQLLEEALREAERESGVEPFWHKTPEEILGIGPGEGPAPAGEPILAYPDRYPTLAQKVLLKTLVLGEFLREGGGVHRDLYRALRNLLDSPLTTNHWYPFLAEWFENLEKGRHVSPLTQLLQKLPVNPELKQRAYRYLAQIEQGKSISEIPEEERKAFREVIERLKNEIWRNPDRFVPIVEELTYATGMNIKDAAKTLIGVLDDFAKIYSGEKSPRQAGIERDATQVLHVIKNLRDRGNYVDPYHVTETLINIIEQHIQDPLLREAYKRILEHYQRTHGEIPRDLRYLERVVEEERELEEKLKGLERENRKLSEGDIRRTAMLYRTLMLLTPHPSLEDIKRFYSRLAERLKVKVGEESFLPVHGPVAEDVASSFAAIRRAKPEERERVVRREISGFEPLFHAAPHIKEGVMSVLAATRSNIVSGEKHEEFIRHLERTQVRRPLE</sequence>
<keyword evidence="3" id="KW-1185">Reference proteome</keyword>
<organism evidence="2 3">
    <name type="scientific">Aeropyrum pernix (strain ATCC 700893 / DSM 11879 / JCM 9820 / NBRC 100138 / K1)</name>
    <dbReference type="NCBI Taxonomy" id="272557"/>
    <lineage>
        <taxon>Archaea</taxon>
        <taxon>Thermoproteota</taxon>
        <taxon>Thermoprotei</taxon>
        <taxon>Desulfurococcales</taxon>
        <taxon>Desulfurococcaceae</taxon>
        <taxon>Aeropyrum</taxon>
    </lineage>
</organism>
<feature type="coiled-coil region" evidence="1">
    <location>
        <begin position="504"/>
        <end position="531"/>
    </location>
</feature>
<dbReference type="Proteomes" id="UP000002518">
    <property type="component" value="Chromosome"/>
</dbReference>
<dbReference type="AlphaFoldDB" id="Q9YFF9"/>
<reference evidence="2 3" key="1">
    <citation type="journal article" date="1999" name="DNA Res.">
        <title>Complete genome sequence of an aerobic hyper-thermophilic crenarchaeon, Aeropyrum pernix K1.</title>
        <authorList>
            <person name="Kawarabayasi Y."/>
            <person name="Hino Y."/>
            <person name="Horikawa H."/>
            <person name="Yamazaki S."/>
            <person name="Haikawa Y."/>
            <person name="Jin-no K."/>
            <person name="Takahashi M."/>
            <person name="Sekine M."/>
            <person name="Baba S."/>
            <person name="Ankai A."/>
            <person name="Kosugi H."/>
            <person name="Hosoyama A."/>
            <person name="Fukui S."/>
            <person name="Nagai Y."/>
            <person name="Nishijima K."/>
            <person name="Nakazawa H."/>
            <person name="Takamiya M."/>
            <person name="Masuda S."/>
            <person name="Funahashi T."/>
            <person name="Tanaka T."/>
            <person name="Kudoh Y."/>
            <person name="Yamazaki J."/>
            <person name="Kushida N."/>
            <person name="Oguchi A."/>
            <person name="Aoki K."/>
            <person name="Kubota K."/>
            <person name="Nakamura Y."/>
            <person name="Nomura N."/>
            <person name="Sako Y."/>
            <person name="Kikuchi H."/>
        </authorList>
    </citation>
    <scope>NUCLEOTIDE SEQUENCE [LARGE SCALE GENOMIC DNA]</scope>
    <source>
        <strain evidence="3">ATCC 700893 / DSM 11879 / JCM 9820 / NBRC 100138 / K1</strain>
    </source>
</reference>
<dbReference type="PIR" id="A72718">
    <property type="entry name" value="A72718"/>
</dbReference>
<gene>
    <name evidence="2" type="ordered locus">APE_0283.1</name>
</gene>
<dbReference type="EMBL" id="BA000002">
    <property type="protein sequence ID" value="BAA79237.2"/>
    <property type="molecule type" value="Genomic_DNA"/>
</dbReference>
<keyword evidence="1" id="KW-0175">Coiled coil</keyword>
<dbReference type="GeneID" id="1444510"/>
<accession>Q9YFF9</accession>
<protein>
    <submittedName>
        <fullName evidence="2">Uncharacterized protein</fullName>
    </submittedName>
</protein>
<proteinExistence type="predicted"/>
<dbReference type="KEGG" id="ape:APE_0283.1"/>
<dbReference type="EnsemblBacteria" id="BAA79237">
    <property type="protein sequence ID" value="BAA79237"/>
    <property type="gene ID" value="APE_0283.1"/>
</dbReference>
<evidence type="ECO:0000313" key="3">
    <source>
        <dbReference type="Proteomes" id="UP000002518"/>
    </source>
</evidence>
<evidence type="ECO:0000313" key="2">
    <source>
        <dbReference type="EMBL" id="BAA79237.2"/>
    </source>
</evidence>